<reference evidence="1" key="1">
    <citation type="submission" date="2022-04" db="EMBL/GenBank/DDBJ databases">
        <title>Carnegiea gigantea Genome sequencing and assembly v2.</title>
        <authorList>
            <person name="Copetti D."/>
            <person name="Sanderson M.J."/>
            <person name="Burquez A."/>
            <person name="Wojciechowski M.F."/>
        </authorList>
    </citation>
    <scope>NUCLEOTIDE SEQUENCE</scope>
    <source>
        <strain evidence="1">SGP5-SGP5p</strain>
        <tissue evidence="1">Aerial part</tissue>
    </source>
</reference>
<dbReference type="InterPro" id="IPR036691">
    <property type="entry name" value="Endo/exonu/phosph_ase_sf"/>
</dbReference>
<dbReference type="SUPFAM" id="SSF56219">
    <property type="entry name" value="DNase I-like"/>
    <property type="match status" value="1"/>
</dbReference>
<keyword evidence="2" id="KW-1185">Reference proteome</keyword>
<accession>A0A9Q1K2P4</accession>
<comment type="caution">
    <text evidence="1">The sequence shown here is derived from an EMBL/GenBank/DDBJ whole genome shotgun (WGS) entry which is preliminary data.</text>
</comment>
<dbReference type="OrthoDB" id="1742302at2759"/>
<proteinExistence type="predicted"/>
<dbReference type="EMBL" id="JAKOGI010000422">
    <property type="protein sequence ID" value="KAJ8435302.1"/>
    <property type="molecule type" value="Genomic_DNA"/>
</dbReference>
<organism evidence="1 2">
    <name type="scientific">Carnegiea gigantea</name>
    <dbReference type="NCBI Taxonomy" id="171969"/>
    <lineage>
        <taxon>Eukaryota</taxon>
        <taxon>Viridiplantae</taxon>
        <taxon>Streptophyta</taxon>
        <taxon>Embryophyta</taxon>
        <taxon>Tracheophyta</taxon>
        <taxon>Spermatophyta</taxon>
        <taxon>Magnoliopsida</taxon>
        <taxon>eudicotyledons</taxon>
        <taxon>Gunneridae</taxon>
        <taxon>Pentapetalae</taxon>
        <taxon>Caryophyllales</taxon>
        <taxon>Cactineae</taxon>
        <taxon>Cactaceae</taxon>
        <taxon>Cactoideae</taxon>
        <taxon>Echinocereeae</taxon>
        <taxon>Carnegiea</taxon>
    </lineage>
</organism>
<dbReference type="AlphaFoldDB" id="A0A9Q1K2P4"/>
<dbReference type="Gene3D" id="3.60.10.10">
    <property type="entry name" value="Endonuclease/exonuclease/phosphatase"/>
    <property type="match status" value="1"/>
</dbReference>
<evidence type="ECO:0000313" key="2">
    <source>
        <dbReference type="Proteomes" id="UP001153076"/>
    </source>
</evidence>
<gene>
    <name evidence="1" type="ORF">Cgig2_026394</name>
</gene>
<evidence type="ECO:0008006" key="3">
    <source>
        <dbReference type="Google" id="ProtNLM"/>
    </source>
</evidence>
<sequence>MNYEQQRQQLWEDLKTISHQVTEAWCILGDFNAILYKEDRKDTETREMAEFIEYGELHEMRWHGPYYSWTNKTYEVFDFTHNQYLVNGLSDHSPMLIQFPPSIKPKKKFQFCEMWCKHPDFQKLADSLKTVMSKLQTLLSRLHKDNYAYSKAQQELARGELTRIQLLLQDDPLNSKTIHAEKEARNKYISILSSSMALIK</sequence>
<dbReference type="PANTHER" id="PTHR33710">
    <property type="entry name" value="BNAC02G09200D PROTEIN"/>
    <property type="match status" value="1"/>
</dbReference>
<protein>
    <recommendedName>
        <fullName evidence="3">Endonuclease/exonuclease/phosphatase domain-containing protein</fullName>
    </recommendedName>
</protein>
<evidence type="ECO:0000313" key="1">
    <source>
        <dbReference type="EMBL" id="KAJ8435302.1"/>
    </source>
</evidence>
<dbReference type="PANTHER" id="PTHR33710:SF79">
    <property type="entry name" value="OS06G0205337 PROTEIN"/>
    <property type="match status" value="1"/>
</dbReference>
<name>A0A9Q1K2P4_9CARY</name>
<dbReference type="Proteomes" id="UP001153076">
    <property type="component" value="Unassembled WGS sequence"/>
</dbReference>